<sequence length="119" mass="13759">MELNSKKPSPYASEILDSYLYHVTESVSSLISALTLTVRNEAIAVNLCHKLNKRDRESKIRQTSNFITQSTPKNFHSLIIIFMFCDVTEWKLNYKLSKRTTAKSHRHQNGAVISYYFSL</sequence>
<protein>
    <submittedName>
        <fullName evidence="1">CLUMA_CG005366, isoform A</fullName>
    </submittedName>
</protein>
<name>A0A1J1HUQ4_9DIPT</name>
<evidence type="ECO:0000313" key="1">
    <source>
        <dbReference type="EMBL" id="CRK91731.1"/>
    </source>
</evidence>
<evidence type="ECO:0000313" key="2">
    <source>
        <dbReference type="Proteomes" id="UP000183832"/>
    </source>
</evidence>
<accession>A0A1J1HUQ4</accession>
<dbReference type="AlphaFoldDB" id="A0A1J1HUQ4"/>
<organism evidence="1 2">
    <name type="scientific">Clunio marinus</name>
    <dbReference type="NCBI Taxonomy" id="568069"/>
    <lineage>
        <taxon>Eukaryota</taxon>
        <taxon>Metazoa</taxon>
        <taxon>Ecdysozoa</taxon>
        <taxon>Arthropoda</taxon>
        <taxon>Hexapoda</taxon>
        <taxon>Insecta</taxon>
        <taxon>Pterygota</taxon>
        <taxon>Neoptera</taxon>
        <taxon>Endopterygota</taxon>
        <taxon>Diptera</taxon>
        <taxon>Nematocera</taxon>
        <taxon>Chironomoidea</taxon>
        <taxon>Chironomidae</taxon>
        <taxon>Clunio</taxon>
    </lineage>
</organism>
<keyword evidence="2" id="KW-1185">Reference proteome</keyword>
<gene>
    <name evidence="1" type="ORF">CLUMA_CG005366</name>
</gene>
<reference evidence="1 2" key="1">
    <citation type="submission" date="2015-04" db="EMBL/GenBank/DDBJ databases">
        <authorList>
            <person name="Syromyatnikov M.Y."/>
            <person name="Popov V.N."/>
        </authorList>
    </citation>
    <scope>NUCLEOTIDE SEQUENCE [LARGE SCALE GENOMIC DNA]</scope>
</reference>
<dbReference type="Proteomes" id="UP000183832">
    <property type="component" value="Unassembled WGS sequence"/>
</dbReference>
<proteinExistence type="predicted"/>
<dbReference type="EMBL" id="CVRI01000021">
    <property type="protein sequence ID" value="CRK91731.1"/>
    <property type="molecule type" value="Genomic_DNA"/>
</dbReference>